<reference evidence="3" key="1">
    <citation type="journal article" date="2017" name="bioRxiv">
        <title>Comparative analysis of the genomes of Stylophora pistillata and Acropora digitifera provides evidence for extensive differences between species of corals.</title>
        <authorList>
            <person name="Voolstra C.R."/>
            <person name="Li Y."/>
            <person name="Liew Y.J."/>
            <person name="Baumgarten S."/>
            <person name="Zoccola D."/>
            <person name="Flot J.-F."/>
            <person name="Tambutte S."/>
            <person name="Allemand D."/>
            <person name="Aranda M."/>
        </authorList>
    </citation>
    <scope>NUCLEOTIDE SEQUENCE [LARGE SCALE GENOMIC DNA]</scope>
</reference>
<dbReference type="OrthoDB" id="5973910at2759"/>
<accession>A0A2B4SJZ3</accession>
<evidence type="ECO:0000313" key="3">
    <source>
        <dbReference type="Proteomes" id="UP000225706"/>
    </source>
</evidence>
<organism evidence="2 3">
    <name type="scientific">Stylophora pistillata</name>
    <name type="common">Smooth cauliflower coral</name>
    <dbReference type="NCBI Taxonomy" id="50429"/>
    <lineage>
        <taxon>Eukaryota</taxon>
        <taxon>Metazoa</taxon>
        <taxon>Cnidaria</taxon>
        <taxon>Anthozoa</taxon>
        <taxon>Hexacorallia</taxon>
        <taxon>Scleractinia</taxon>
        <taxon>Astrocoeniina</taxon>
        <taxon>Pocilloporidae</taxon>
        <taxon>Stylophora</taxon>
    </lineage>
</organism>
<dbReference type="InterPro" id="IPR037936">
    <property type="entry name" value="UNC5A-D"/>
</dbReference>
<feature type="domain" description="UPA" evidence="1">
    <location>
        <begin position="114"/>
        <end position="235"/>
    </location>
</feature>
<dbReference type="GO" id="GO:0016020">
    <property type="term" value="C:membrane"/>
    <property type="evidence" value="ECO:0007669"/>
    <property type="project" value="InterPro"/>
</dbReference>
<sequence length="485" mass="54788">MGNESANNEVRKPFMCQVSGKYKAFKSSTAPPAVVIEHSCLVAHGHDWKFVVKCRTPSSHHERNTTNSCVWREVTDVFPDARVEQKHNDFVVTLPQLKEDIEIAAFGIPGTEDQKRMKMAIFGKKPIQGRDWKLKVYLIDDSTIAFKNVCDKEESFGNNLLTTLAGLFVSNSKEDIRIEINPIETGWKVKGNKVQNITAKDAWHSLENFKDFPHCQFNIEPVSKSKQAFFCGITASHGRDQANTELVAYFEQERSIGELNQPSKTLQTLNNTTPYVRNEMSFLIFLAALVALGCKSTRLKGFLGKMTCKTYHGIHHGPLRICDEEVKFWKQLANSFVSNSNEDIRIEINPIETGWKVKGNKVQERSKGKLNQPPSKREMRICKEGEDSGIKLLTTLSSLFVPNSKQDISIEFIDLEAGWQIAGDKVDNPVLQDDFSEKDSRCEASVQAYLVALCINVMIPQFTLETRRNSRNDVKSPNPRANKGI</sequence>
<dbReference type="STRING" id="50429.A0A2B4SJZ3"/>
<dbReference type="PANTHER" id="PTHR12582">
    <property type="entry name" value="NETRIN RECEPTOR UNC5"/>
    <property type="match status" value="1"/>
</dbReference>
<evidence type="ECO:0000313" key="2">
    <source>
        <dbReference type="EMBL" id="PFX28745.1"/>
    </source>
</evidence>
<name>A0A2B4SJZ3_STYPI</name>
<evidence type="ECO:0000259" key="1">
    <source>
        <dbReference type="Pfam" id="PF17217"/>
    </source>
</evidence>
<dbReference type="PANTHER" id="PTHR12582:SF41">
    <property type="entry name" value="UNC5C-LIKE PROTEIN"/>
    <property type="match status" value="1"/>
</dbReference>
<keyword evidence="3" id="KW-1185">Reference proteome</keyword>
<dbReference type="Proteomes" id="UP000225706">
    <property type="component" value="Unassembled WGS sequence"/>
</dbReference>
<dbReference type="InterPro" id="IPR033772">
    <property type="entry name" value="UPA"/>
</dbReference>
<dbReference type="AlphaFoldDB" id="A0A2B4SJZ3"/>
<dbReference type="EMBL" id="LSMT01000077">
    <property type="protein sequence ID" value="PFX28745.1"/>
    <property type="molecule type" value="Genomic_DNA"/>
</dbReference>
<dbReference type="Pfam" id="PF17217">
    <property type="entry name" value="UPA"/>
    <property type="match status" value="1"/>
</dbReference>
<keyword evidence="2" id="KW-0675">Receptor</keyword>
<protein>
    <submittedName>
        <fullName evidence="2">Netrin receptor UNC5C</fullName>
    </submittedName>
</protein>
<comment type="caution">
    <text evidence="2">The sequence shown here is derived from an EMBL/GenBank/DDBJ whole genome shotgun (WGS) entry which is preliminary data.</text>
</comment>
<proteinExistence type="predicted"/>
<gene>
    <name evidence="2" type="primary">UNC5C</name>
    <name evidence="2" type="ORF">AWC38_SpisGene6495</name>
</gene>
<dbReference type="GO" id="GO:0005042">
    <property type="term" value="F:netrin receptor activity"/>
    <property type="evidence" value="ECO:0007669"/>
    <property type="project" value="InterPro"/>
</dbReference>